<protein>
    <recommendedName>
        <fullName evidence="12">Cytochrome c oxidase copper chaperone</fullName>
    </recommendedName>
</protein>
<dbReference type="EMBL" id="GG745339">
    <property type="protein sequence ID" value="KNE62083.1"/>
    <property type="molecule type" value="Genomic_DNA"/>
</dbReference>
<feature type="region of interest" description="Disordered" evidence="9">
    <location>
        <begin position="1"/>
        <end position="28"/>
    </location>
</feature>
<organism evidence="10 11">
    <name type="scientific">Allomyces macrogynus (strain ATCC 38327)</name>
    <name type="common">Allomyces javanicus var. macrogynus</name>
    <dbReference type="NCBI Taxonomy" id="578462"/>
    <lineage>
        <taxon>Eukaryota</taxon>
        <taxon>Fungi</taxon>
        <taxon>Fungi incertae sedis</taxon>
        <taxon>Blastocladiomycota</taxon>
        <taxon>Blastocladiomycetes</taxon>
        <taxon>Blastocladiales</taxon>
        <taxon>Blastocladiaceae</taxon>
        <taxon>Allomyces</taxon>
    </lineage>
</organism>
<dbReference type="Proteomes" id="UP000054350">
    <property type="component" value="Unassembled WGS sequence"/>
</dbReference>
<dbReference type="PANTHER" id="PTHR16719">
    <property type="entry name" value="CYTOCHROME C OXIDASE COPPER CHAPERONE"/>
    <property type="match status" value="1"/>
</dbReference>
<dbReference type="OrthoDB" id="1915887at2759"/>
<keyword evidence="3 8" id="KW-0479">Metal-binding</keyword>
<gene>
    <name evidence="10" type="ORF">AMAG_07337</name>
</gene>
<feature type="binding site" evidence="8">
    <location>
        <position position="59"/>
    </location>
    <ligand>
        <name>Cu cation</name>
        <dbReference type="ChEBI" id="CHEBI:23378"/>
    </ligand>
</feature>
<dbReference type="GO" id="GO:0005507">
    <property type="term" value="F:copper ion binding"/>
    <property type="evidence" value="ECO:0007669"/>
    <property type="project" value="InterPro"/>
</dbReference>
<dbReference type="Pfam" id="PF05051">
    <property type="entry name" value="COX17"/>
    <property type="match status" value="1"/>
</dbReference>
<dbReference type="PANTHER" id="PTHR16719:SF0">
    <property type="entry name" value="CYTOCHROME C OXIDASE COPPER CHAPERONE"/>
    <property type="match status" value="1"/>
</dbReference>
<accession>A0A0L0SHU0</accession>
<feature type="binding site" evidence="8">
    <location>
        <position position="60"/>
    </location>
    <ligand>
        <name>Cu cation</name>
        <dbReference type="ChEBI" id="CHEBI:23378"/>
    </ligand>
</feature>
<dbReference type="GO" id="GO:0005758">
    <property type="term" value="C:mitochondrial intermembrane space"/>
    <property type="evidence" value="ECO:0007669"/>
    <property type="project" value="UniProtKB-SubCell"/>
</dbReference>
<dbReference type="SUPFAM" id="SSF47072">
    <property type="entry name" value="Cysteine alpha-hairpin motif"/>
    <property type="match status" value="1"/>
</dbReference>
<dbReference type="Gene3D" id="1.10.287.1130">
    <property type="entry name" value="CytochromE C oxidase copper chaperone"/>
    <property type="match status" value="1"/>
</dbReference>
<evidence type="ECO:0000256" key="3">
    <source>
        <dbReference type="ARBA" id="ARBA00022723"/>
    </source>
</evidence>
<feature type="compositionally biased region" description="Low complexity" evidence="9">
    <location>
        <begin position="19"/>
        <end position="28"/>
    </location>
</feature>
<proteinExistence type="inferred from homology"/>
<evidence type="ECO:0000256" key="2">
    <source>
        <dbReference type="ARBA" id="ARBA00009241"/>
    </source>
</evidence>
<comment type="subcellular location">
    <subcellularLocation>
        <location evidence="1">Mitochondrion intermembrane space</location>
    </subcellularLocation>
</comment>
<dbReference type="STRING" id="578462.A0A0L0SHU0"/>
<evidence type="ECO:0000256" key="9">
    <source>
        <dbReference type="SAM" id="MobiDB-lite"/>
    </source>
</evidence>
<reference evidence="11" key="2">
    <citation type="submission" date="2009-11" db="EMBL/GenBank/DDBJ databases">
        <title>The Genome Sequence of Allomyces macrogynus strain ATCC 38327.</title>
        <authorList>
            <consortium name="The Broad Institute Genome Sequencing Platform"/>
            <person name="Russ C."/>
            <person name="Cuomo C."/>
            <person name="Shea T."/>
            <person name="Young S.K."/>
            <person name="Zeng Q."/>
            <person name="Koehrsen M."/>
            <person name="Haas B."/>
            <person name="Borodovsky M."/>
            <person name="Guigo R."/>
            <person name="Alvarado L."/>
            <person name="Berlin A."/>
            <person name="Borenstein D."/>
            <person name="Chen Z."/>
            <person name="Engels R."/>
            <person name="Freedman E."/>
            <person name="Gellesch M."/>
            <person name="Goldberg J."/>
            <person name="Griggs A."/>
            <person name="Gujja S."/>
            <person name="Heiman D."/>
            <person name="Hepburn T."/>
            <person name="Howarth C."/>
            <person name="Jen D."/>
            <person name="Larson L."/>
            <person name="Lewis B."/>
            <person name="Mehta T."/>
            <person name="Park D."/>
            <person name="Pearson M."/>
            <person name="Roberts A."/>
            <person name="Saif S."/>
            <person name="Shenoy N."/>
            <person name="Sisk P."/>
            <person name="Stolte C."/>
            <person name="Sykes S."/>
            <person name="Walk T."/>
            <person name="White J."/>
            <person name="Yandava C."/>
            <person name="Burger G."/>
            <person name="Gray M.W."/>
            <person name="Holland P.W.H."/>
            <person name="King N."/>
            <person name="Lang F.B.F."/>
            <person name="Roger A.J."/>
            <person name="Ruiz-Trillo I."/>
            <person name="Lander E."/>
            <person name="Nusbaum C."/>
        </authorList>
    </citation>
    <scope>NUCLEOTIDE SEQUENCE [LARGE SCALE GENOMIC DNA]</scope>
    <source>
        <strain evidence="11">ATCC 38327</strain>
    </source>
</reference>
<sequence>MGNTPSTPARAPAPPAPAAPTVGAKATPGQYDAEFTKQFTGYNQDGKPVGSEGQVFKPCCVCPDTKRERDECVLANGEENCAAFIERHKACLRSYGFSPK</sequence>
<dbReference type="PROSITE" id="PS51808">
    <property type="entry name" value="CHCH"/>
    <property type="match status" value="1"/>
</dbReference>
<keyword evidence="6" id="KW-1015">Disulfide bond</keyword>
<keyword evidence="4 8" id="KW-0186">Copper</keyword>
<dbReference type="eggNOG" id="KOG3496">
    <property type="taxonomic scope" value="Eukaryota"/>
</dbReference>
<reference evidence="10 11" key="1">
    <citation type="submission" date="2009-11" db="EMBL/GenBank/DDBJ databases">
        <title>Annotation of Allomyces macrogynus ATCC 38327.</title>
        <authorList>
            <consortium name="The Broad Institute Genome Sequencing Platform"/>
            <person name="Russ C."/>
            <person name="Cuomo C."/>
            <person name="Burger G."/>
            <person name="Gray M.W."/>
            <person name="Holland P.W.H."/>
            <person name="King N."/>
            <person name="Lang F.B.F."/>
            <person name="Roger A.J."/>
            <person name="Ruiz-Trillo I."/>
            <person name="Young S.K."/>
            <person name="Zeng Q."/>
            <person name="Gargeya S."/>
            <person name="Fitzgerald M."/>
            <person name="Haas B."/>
            <person name="Abouelleil A."/>
            <person name="Alvarado L."/>
            <person name="Arachchi H.M."/>
            <person name="Berlin A."/>
            <person name="Chapman S.B."/>
            <person name="Gearin G."/>
            <person name="Goldberg J."/>
            <person name="Griggs A."/>
            <person name="Gujja S."/>
            <person name="Hansen M."/>
            <person name="Heiman D."/>
            <person name="Howarth C."/>
            <person name="Larimer J."/>
            <person name="Lui A."/>
            <person name="MacDonald P.J.P."/>
            <person name="McCowen C."/>
            <person name="Montmayeur A."/>
            <person name="Murphy C."/>
            <person name="Neiman D."/>
            <person name="Pearson M."/>
            <person name="Priest M."/>
            <person name="Roberts A."/>
            <person name="Saif S."/>
            <person name="Shea T."/>
            <person name="Sisk P."/>
            <person name="Stolte C."/>
            <person name="Sykes S."/>
            <person name="Wortman J."/>
            <person name="Nusbaum C."/>
            <person name="Birren B."/>
        </authorList>
    </citation>
    <scope>NUCLEOTIDE SEQUENCE [LARGE SCALE GENOMIC DNA]</scope>
    <source>
        <strain evidence="10 11">ATCC 38327</strain>
    </source>
</reference>
<dbReference type="GO" id="GO:0016531">
    <property type="term" value="F:copper chaperone activity"/>
    <property type="evidence" value="ECO:0007669"/>
    <property type="project" value="InterPro"/>
</dbReference>
<keyword evidence="11" id="KW-1185">Reference proteome</keyword>
<evidence type="ECO:0000256" key="4">
    <source>
        <dbReference type="ARBA" id="ARBA00023008"/>
    </source>
</evidence>
<evidence type="ECO:0000256" key="8">
    <source>
        <dbReference type="PIRSR" id="PIRSR607745-1"/>
    </source>
</evidence>
<dbReference type="VEuPathDB" id="FungiDB:AMAG_07337"/>
<dbReference type="AlphaFoldDB" id="A0A0L0SHU0"/>
<dbReference type="InterPro" id="IPR007745">
    <property type="entry name" value="Cyt_c_oxidase_Cu-chaperone"/>
</dbReference>
<evidence type="ECO:0000256" key="6">
    <source>
        <dbReference type="ARBA" id="ARBA00023157"/>
    </source>
</evidence>
<evidence type="ECO:0000256" key="1">
    <source>
        <dbReference type="ARBA" id="ARBA00004569"/>
    </source>
</evidence>
<evidence type="ECO:0000313" key="11">
    <source>
        <dbReference type="Proteomes" id="UP000054350"/>
    </source>
</evidence>
<keyword evidence="5" id="KW-0496">Mitochondrion</keyword>
<feature type="compositionally biased region" description="Low complexity" evidence="9">
    <location>
        <begin position="1"/>
        <end position="10"/>
    </location>
</feature>
<name>A0A0L0SHU0_ALLM3</name>
<evidence type="ECO:0000256" key="5">
    <source>
        <dbReference type="ARBA" id="ARBA00023128"/>
    </source>
</evidence>
<evidence type="ECO:0008006" key="12">
    <source>
        <dbReference type="Google" id="ProtNLM"/>
    </source>
</evidence>
<evidence type="ECO:0000256" key="7">
    <source>
        <dbReference type="ARBA" id="ARBA00023186"/>
    </source>
</evidence>
<dbReference type="GO" id="GO:0033617">
    <property type="term" value="P:mitochondrial respiratory chain complex IV assembly"/>
    <property type="evidence" value="ECO:0007669"/>
    <property type="project" value="TreeGrafter"/>
</dbReference>
<comment type="similarity">
    <text evidence="2">Belongs to the COX17 family.</text>
</comment>
<evidence type="ECO:0000313" key="10">
    <source>
        <dbReference type="EMBL" id="KNE62083.1"/>
    </source>
</evidence>
<dbReference type="InterPro" id="IPR009069">
    <property type="entry name" value="Cys_alpha_HP_mot_SF"/>
</dbReference>
<keyword evidence="7" id="KW-0143">Chaperone</keyword>